<feature type="non-terminal residue" evidence="3">
    <location>
        <position position="341"/>
    </location>
</feature>
<accession>A0A2G8RH92</accession>
<feature type="transmembrane region" description="Helical" evidence="1">
    <location>
        <begin position="286"/>
        <end position="308"/>
    </location>
</feature>
<dbReference type="RefSeq" id="WP_099910379.1">
    <property type="nucleotide sequence ID" value="NZ_AWWI01000057.1"/>
</dbReference>
<dbReference type="OrthoDB" id="7688940at2"/>
<dbReference type="InterPro" id="IPR025738">
    <property type="entry name" value="BatD"/>
</dbReference>
<dbReference type="EMBL" id="AWWI01000057">
    <property type="protein sequence ID" value="PIL20771.1"/>
    <property type="molecule type" value="Genomic_DNA"/>
</dbReference>
<reference evidence="3 4" key="1">
    <citation type="submission" date="2013-09" db="EMBL/GenBank/DDBJ databases">
        <title>Genome sequencing of Phaeobacter antarcticus sp. nov. SM1211.</title>
        <authorList>
            <person name="Zhang X.-Y."/>
            <person name="Liu C."/>
            <person name="Chen X.-L."/>
            <person name="Xie B.-B."/>
            <person name="Qin Q.-L."/>
            <person name="Rong J.-C."/>
            <person name="Zhang Y.-Z."/>
        </authorList>
    </citation>
    <scope>NUCLEOTIDE SEQUENCE [LARGE SCALE GENOMIC DNA]</scope>
    <source>
        <strain evidence="3 4">SM1211</strain>
    </source>
</reference>
<evidence type="ECO:0000256" key="1">
    <source>
        <dbReference type="SAM" id="Phobius"/>
    </source>
</evidence>
<feature type="signal peptide" evidence="2">
    <location>
        <begin position="1"/>
        <end position="18"/>
    </location>
</feature>
<feature type="chain" id="PRO_5013728644" description="Oxygen tolerance" evidence="2">
    <location>
        <begin position="19"/>
        <end position="341"/>
    </location>
</feature>
<gene>
    <name evidence="3" type="ORF">P775_07790</name>
</gene>
<organism evidence="3 4">
    <name type="scientific">Puniceibacterium antarcticum</name>
    <dbReference type="NCBI Taxonomy" id="1206336"/>
    <lineage>
        <taxon>Bacteria</taxon>
        <taxon>Pseudomonadati</taxon>
        <taxon>Pseudomonadota</taxon>
        <taxon>Alphaproteobacteria</taxon>
        <taxon>Rhodobacterales</taxon>
        <taxon>Paracoccaceae</taxon>
        <taxon>Puniceibacterium</taxon>
    </lineage>
</organism>
<keyword evidence="1" id="KW-0812">Transmembrane</keyword>
<evidence type="ECO:0008006" key="5">
    <source>
        <dbReference type="Google" id="ProtNLM"/>
    </source>
</evidence>
<dbReference type="Proteomes" id="UP000231259">
    <property type="component" value="Unassembled WGS sequence"/>
</dbReference>
<proteinExistence type="predicted"/>
<evidence type="ECO:0000256" key="2">
    <source>
        <dbReference type="SAM" id="SignalP"/>
    </source>
</evidence>
<protein>
    <recommendedName>
        <fullName evidence="5">Oxygen tolerance</fullName>
    </recommendedName>
</protein>
<comment type="caution">
    <text evidence="3">The sequence shown here is derived from an EMBL/GenBank/DDBJ whole genome shotgun (WGS) entry which is preliminary data.</text>
</comment>
<keyword evidence="4" id="KW-1185">Reference proteome</keyword>
<sequence>MKALVLLFWLLGGGLALAQTQEVFPGELTLTVTVEAGAATPYVQEMVLITITGQYRRYITLEKLEQPDLEGFNWMQLGPDQWFDTTERGRKVKNFKRRMALYPDRAGMLRIGAFTHHLRLTDEGDDWFAHDIQSAPVTIEVLPAPPVDSWWFPARELTVSDSWSNAPDQLKPGEGVLRIIRIEAVGVDPDMIPPMPELTSPSAMIFAHPEKRLVQLSPEGPVGIAFWRWTIRPGNDTSAIVEPVSFDYFDTVNRVMRTVTISAQRVAMDESVLPAPVVPPVPARLLAWPVLGVFAMALAAGLGVILMGRQFAGLERLRRLAPFDPLRRRMSRAAAAGDLGA</sequence>
<dbReference type="AlphaFoldDB" id="A0A2G8RH92"/>
<keyword evidence="1" id="KW-0472">Membrane</keyword>
<keyword evidence="1" id="KW-1133">Transmembrane helix</keyword>
<evidence type="ECO:0000313" key="3">
    <source>
        <dbReference type="EMBL" id="PIL20771.1"/>
    </source>
</evidence>
<evidence type="ECO:0000313" key="4">
    <source>
        <dbReference type="Proteomes" id="UP000231259"/>
    </source>
</evidence>
<dbReference type="PANTHER" id="PTHR40940:SF2">
    <property type="entry name" value="BATD"/>
    <property type="match status" value="1"/>
</dbReference>
<keyword evidence="2" id="KW-0732">Signal</keyword>
<name>A0A2G8RH92_9RHOB</name>
<dbReference type="PANTHER" id="PTHR40940">
    <property type="entry name" value="PROTEIN BATD-RELATED"/>
    <property type="match status" value="1"/>
</dbReference>